<evidence type="ECO:0000259" key="4">
    <source>
        <dbReference type="PROSITE" id="PS51184"/>
    </source>
</evidence>
<dbReference type="PROSITE" id="PS51184">
    <property type="entry name" value="JMJC"/>
    <property type="match status" value="1"/>
</dbReference>
<dbReference type="SUPFAM" id="SSF51197">
    <property type="entry name" value="Clavaminate synthase-like"/>
    <property type="match status" value="1"/>
</dbReference>
<dbReference type="PANTHER" id="PTHR13096">
    <property type="entry name" value="MINA53 MYC INDUCED NUCLEAR ANTIGEN"/>
    <property type="match status" value="1"/>
</dbReference>
<dbReference type="Gene3D" id="2.60.120.650">
    <property type="entry name" value="Cupin"/>
    <property type="match status" value="1"/>
</dbReference>
<dbReference type="InterPro" id="IPR003347">
    <property type="entry name" value="JmjC_dom"/>
</dbReference>
<evidence type="ECO:0000256" key="1">
    <source>
        <dbReference type="ARBA" id="ARBA00001954"/>
    </source>
</evidence>
<organism evidence="5 6">
    <name type="scientific">Sphingomonas glacialis</name>
    <dbReference type="NCBI Taxonomy" id="658225"/>
    <lineage>
        <taxon>Bacteria</taxon>
        <taxon>Pseudomonadati</taxon>
        <taxon>Pseudomonadota</taxon>
        <taxon>Alphaproteobacteria</taxon>
        <taxon>Sphingomonadales</taxon>
        <taxon>Sphingomonadaceae</taxon>
        <taxon>Sphingomonas</taxon>
    </lineage>
</organism>
<comment type="cofactor">
    <cofactor evidence="1">
        <name>Fe(2+)</name>
        <dbReference type="ChEBI" id="CHEBI:29033"/>
    </cofactor>
</comment>
<accession>A0ABQ3LD36</accession>
<keyword evidence="3" id="KW-0408">Iron</keyword>
<evidence type="ECO:0000313" key="6">
    <source>
        <dbReference type="Proteomes" id="UP000652430"/>
    </source>
</evidence>
<dbReference type="PANTHER" id="PTHR13096:SF8">
    <property type="entry name" value="RIBOSOMAL OXYGENASE 1"/>
    <property type="match status" value="1"/>
</dbReference>
<evidence type="ECO:0000256" key="3">
    <source>
        <dbReference type="ARBA" id="ARBA00023004"/>
    </source>
</evidence>
<proteinExistence type="predicted"/>
<dbReference type="Pfam" id="PF08007">
    <property type="entry name" value="JmjC_2"/>
    <property type="match status" value="1"/>
</dbReference>
<evidence type="ECO:0000313" key="5">
    <source>
        <dbReference type="EMBL" id="GHH11586.1"/>
    </source>
</evidence>
<protein>
    <recommendedName>
        <fullName evidence="4">JmjC domain-containing protein</fullName>
    </recommendedName>
</protein>
<dbReference type="Proteomes" id="UP000652430">
    <property type="component" value="Unassembled WGS sequence"/>
</dbReference>
<dbReference type="EMBL" id="BNAQ01000001">
    <property type="protein sequence ID" value="GHH11586.1"/>
    <property type="molecule type" value="Genomic_DNA"/>
</dbReference>
<dbReference type="RefSeq" id="WP_189675356.1">
    <property type="nucleotide sequence ID" value="NZ_BNAQ01000001.1"/>
</dbReference>
<evidence type="ECO:0000256" key="2">
    <source>
        <dbReference type="ARBA" id="ARBA00022723"/>
    </source>
</evidence>
<dbReference type="InterPro" id="IPR039994">
    <property type="entry name" value="NO66-like"/>
</dbReference>
<sequence>MTFADLVAPLDSAVFQSSYWGVQPVHIPAPPGGRDALLDWARFAELLGVGAHWTASNLKLILNSRPIVPDFYLDGDATMPIEARRVDPARVDVFLGMGASLVANDIERIAPEIRDWTQMLGEQFAALTNANVYCSFKGVQAFATHFDVHDVFAVQCEGEKVWRVYQNRADAPLVAPHGGEEVQRQIDAARGPLLAEVRMRPGDVLYLPRGCYHDALAQDGASLHVTFAVAPLTGMTLLRVLETEARRDPQFRAYLEDARVDAGQPLGAQLHALATRLGELAASPLVRDAVIDAQRARIRPIHAFTLPQRPALESYARTQRPARIDWRDSGMVLLTQSGAHPLGTFGAVAEYALSRPALSAQELRARFAHVPVAEHQALIALLVRERLFERYTPEM</sequence>
<keyword evidence="6" id="KW-1185">Reference proteome</keyword>
<comment type="caution">
    <text evidence="5">The sequence shown here is derived from an EMBL/GenBank/DDBJ whole genome shotgun (WGS) entry which is preliminary data.</text>
</comment>
<gene>
    <name evidence="5" type="primary">yxbC</name>
    <name evidence="5" type="ORF">GCM10008023_10730</name>
</gene>
<name>A0ABQ3LD36_9SPHN</name>
<feature type="domain" description="JmjC" evidence="4">
    <location>
        <begin position="98"/>
        <end position="246"/>
    </location>
</feature>
<reference evidence="6" key="1">
    <citation type="journal article" date="2019" name="Int. J. Syst. Evol. Microbiol.">
        <title>The Global Catalogue of Microorganisms (GCM) 10K type strain sequencing project: providing services to taxonomists for standard genome sequencing and annotation.</title>
        <authorList>
            <consortium name="The Broad Institute Genomics Platform"/>
            <consortium name="The Broad Institute Genome Sequencing Center for Infectious Disease"/>
            <person name="Wu L."/>
            <person name="Ma J."/>
        </authorList>
    </citation>
    <scope>NUCLEOTIDE SEQUENCE [LARGE SCALE GENOMIC DNA]</scope>
    <source>
        <strain evidence="6">CGMCC 1.8957</strain>
    </source>
</reference>
<keyword evidence="2" id="KW-0479">Metal-binding</keyword>